<evidence type="ECO:0000313" key="1">
    <source>
        <dbReference type="EMBL" id="QXJ21202.1"/>
    </source>
</evidence>
<dbReference type="Proteomes" id="UP001049518">
    <property type="component" value="Chromosome"/>
</dbReference>
<dbReference type="EMBL" id="CP059572">
    <property type="protein sequence ID" value="QXJ21202.1"/>
    <property type="molecule type" value="Genomic_DNA"/>
</dbReference>
<proteinExistence type="predicted"/>
<evidence type="ECO:0000313" key="2">
    <source>
        <dbReference type="Proteomes" id="UP001049518"/>
    </source>
</evidence>
<name>A0ABX8QTZ3_9ACTN</name>
<evidence type="ECO:0008006" key="3">
    <source>
        <dbReference type="Google" id="ProtNLM"/>
    </source>
</evidence>
<sequence length="321" mass="35479">MTAPARVNPFRYPGAGGVPAPPLECEHPPPCDCHLSIDTAEANFAEFQERFAELGGLQRHGLLVPVGGPTKCGKTSLINRCVTWAHRTLRRQSIRVLACDLSDIGRSPGMTMDDRTTRTGLRLTTLVSRNQQIHDPAVLRADDDKPADLAERLVRLSESLAENVVVILVAPPVPAPAIDLVEVQRYWAATYPKLLIFVEHSNVDCKEKIRNEWGHARGARSACLEMGFLRPGDGATFTRARIHVPGRKATFPDMEVDALDKIIGDGAMSIGFAQAMLFDLYESYLRRPHPPWPSGDTVTVDDLRAFFLERFLRDHAGDRAG</sequence>
<dbReference type="RefSeq" id="WP_231334341.1">
    <property type="nucleotide sequence ID" value="NZ_CP059572.1"/>
</dbReference>
<accession>A0ABX8QTZ3</accession>
<keyword evidence="2" id="KW-1185">Reference proteome</keyword>
<gene>
    <name evidence="1" type="ORF">AGRA3207_002034</name>
</gene>
<protein>
    <recommendedName>
        <fullName evidence="3">ATP-binding protein</fullName>
    </recommendedName>
</protein>
<organism evidence="1 2">
    <name type="scientific">Actinomadura graeca</name>
    <dbReference type="NCBI Taxonomy" id="2750812"/>
    <lineage>
        <taxon>Bacteria</taxon>
        <taxon>Bacillati</taxon>
        <taxon>Actinomycetota</taxon>
        <taxon>Actinomycetes</taxon>
        <taxon>Streptosporangiales</taxon>
        <taxon>Thermomonosporaceae</taxon>
        <taxon>Actinomadura</taxon>
    </lineage>
</organism>
<reference evidence="1" key="1">
    <citation type="submission" date="2020-07" db="EMBL/GenBank/DDBJ databases">
        <authorList>
            <person name="Tarantini F.S."/>
            <person name="Hong K.W."/>
            <person name="Chan K.G."/>
        </authorList>
    </citation>
    <scope>NUCLEOTIDE SEQUENCE</scope>
    <source>
        <strain evidence="1">32-07</strain>
    </source>
</reference>